<accession>A0AAV9RFR5</accession>
<sequence length="53" mass="5732">PPIKAVDLYLSETSFEIDSSDGMISYPSTRDPSSSEEDGTGSNDDDDYGDHTD</sequence>
<dbReference type="EMBL" id="JAHHUM010001949">
    <property type="protein sequence ID" value="KAK5607787.1"/>
    <property type="molecule type" value="Genomic_DNA"/>
</dbReference>
<evidence type="ECO:0000313" key="2">
    <source>
        <dbReference type="EMBL" id="KAK5607787.1"/>
    </source>
</evidence>
<feature type="region of interest" description="Disordered" evidence="1">
    <location>
        <begin position="17"/>
        <end position="53"/>
    </location>
</feature>
<dbReference type="AlphaFoldDB" id="A0AAV9RFR5"/>
<proteinExistence type="predicted"/>
<organism evidence="2 3">
    <name type="scientific">Crenichthys baileyi</name>
    <name type="common">White River springfish</name>
    <dbReference type="NCBI Taxonomy" id="28760"/>
    <lineage>
        <taxon>Eukaryota</taxon>
        <taxon>Metazoa</taxon>
        <taxon>Chordata</taxon>
        <taxon>Craniata</taxon>
        <taxon>Vertebrata</taxon>
        <taxon>Euteleostomi</taxon>
        <taxon>Actinopterygii</taxon>
        <taxon>Neopterygii</taxon>
        <taxon>Teleostei</taxon>
        <taxon>Neoteleostei</taxon>
        <taxon>Acanthomorphata</taxon>
        <taxon>Ovalentaria</taxon>
        <taxon>Atherinomorphae</taxon>
        <taxon>Cyprinodontiformes</taxon>
        <taxon>Goodeidae</taxon>
        <taxon>Crenichthys</taxon>
    </lineage>
</organism>
<name>A0AAV9RFR5_9TELE</name>
<evidence type="ECO:0000256" key="1">
    <source>
        <dbReference type="SAM" id="MobiDB-lite"/>
    </source>
</evidence>
<gene>
    <name evidence="2" type="ORF">CRENBAI_011522</name>
</gene>
<reference evidence="2 3" key="1">
    <citation type="submission" date="2021-06" db="EMBL/GenBank/DDBJ databases">
        <authorList>
            <person name="Palmer J.M."/>
        </authorList>
    </citation>
    <scope>NUCLEOTIDE SEQUENCE [LARGE SCALE GENOMIC DNA]</scope>
    <source>
        <strain evidence="2 3">MEX-2019</strain>
        <tissue evidence="2">Muscle</tissue>
    </source>
</reference>
<evidence type="ECO:0000313" key="3">
    <source>
        <dbReference type="Proteomes" id="UP001311232"/>
    </source>
</evidence>
<dbReference type="Proteomes" id="UP001311232">
    <property type="component" value="Unassembled WGS sequence"/>
</dbReference>
<feature type="non-terminal residue" evidence="2">
    <location>
        <position position="1"/>
    </location>
</feature>
<comment type="caution">
    <text evidence="2">The sequence shown here is derived from an EMBL/GenBank/DDBJ whole genome shotgun (WGS) entry which is preliminary data.</text>
</comment>
<feature type="compositionally biased region" description="Acidic residues" evidence="1">
    <location>
        <begin position="34"/>
        <end position="53"/>
    </location>
</feature>
<protein>
    <submittedName>
        <fullName evidence="2">Uncharacterized protein</fullName>
    </submittedName>
</protein>
<keyword evidence="3" id="KW-1185">Reference proteome</keyword>